<feature type="chain" id="PRO_5038972728" evidence="3">
    <location>
        <begin position="31"/>
        <end position="190"/>
    </location>
</feature>
<keyword evidence="5" id="KW-1185">Reference proteome</keyword>
<accession>A0A964UWX7</accession>
<gene>
    <name evidence="4" type="ORF">GUY60_23665</name>
</gene>
<feature type="compositionally biased region" description="Low complexity" evidence="1">
    <location>
        <begin position="122"/>
        <end position="144"/>
    </location>
</feature>
<evidence type="ECO:0000313" key="5">
    <source>
        <dbReference type="Proteomes" id="UP000598297"/>
    </source>
</evidence>
<dbReference type="EMBL" id="JAAAHS010000212">
    <property type="protein sequence ID" value="NBE54362.1"/>
    <property type="molecule type" value="Genomic_DNA"/>
</dbReference>
<feature type="transmembrane region" description="Helical" evidence="2">
    <location>
        <begin position="162"/>
        <end position="180"/>
    </location>
</feature>
<dbReference type="AlphaFoldDB" id="A0A964UWX7"/>
<name>A0A964UWX7_9ACTN</name>
<proteinExistence type="predicted"/>
<dbReference type="Proteomes" id="UP000598297">
    <property type="component" value="Unassembled WGS sequence"/>
</dbReference>
<organism evidence="4 5">
    <name type="scientific">Streptomyces boluensis</name>
    <dbReference type="NCBI Taxonomy" id="1775135"/>
    <lineage>
        <taxon>Bacteria</taxon>
        <taxon>Bacillati</taxon>
        <taxon>Actinomycetota</taxon>
        <taxon>Actinomycetes</taxon>
        <taxon>Kitasatosporales</taxon>
        <taxon>Streptomycetaceae</taxon>
        <taxon>Streptomyces</taxon>
    </lineage>
</organism>
<sequence length="190" mass="18255">MRTTRISPRAALFIAAVAAPLTLAAGPAWAGPVSAAPGTALVPTGISVSATGSVVQVTTTDCPDGGKAALMGNGNASFAGGEQVDLAGGGTTQSATWQGVSPGTYTVAVICTGGASAGSQRVTVSGTAPTTSPTTTARPTSPSGQVRGGLGGGAPEDTGAQIIGGAALALAAGLGGTWVMRRRRSRGRHS</sequence>
<reference evidence="4" key="1">
    <citation type="submission" date="2020-01" db="EMBL/GenBank/DDBJ databases">
        <title>Whole-genome analyses of novel actinobacteria.</title>
        <authorList>
            <person name="Sahin N."/>
        </authorList>
    </citation>
    <scope>NUCLEOTIDE SEQUENCE</scope>
    <source>
        <strain evidence="4">YC537</strain>
    </source>
</reference>
<keyword evidence="3" id="KW-0732">Signal</keyword>
<keyword evidence="2" id="KW-0812">Transmembrane</keyword>
<feature type="region of interest" description="Disordered" evidence="1">
    <location>
        <begin position="119"/>
        <end position="158"/>
    </location>
</feature>
<dbReference type="RefSeq" id="WP_161701086.1">
    <property type="nucleotide sequence ID" value="NZ_JAAAHS010000212.1"/>
</dbReference>
<protein>
    <submittedName>
        <fullName evidence="4">Uncharacterized protein</fullName>
    </submittedName>
</protein>
<feature type="signal peptide" evidence="3">
    <location>
        <begin position="1"/>
        <end position="30"/>
    </location>
</feature>
<comment type="caution">
    <text evidence="4">The sequence shown here is derived from an EMBL/GenBank/DDBJ whole genome shotgun (WGS) entry which is preliminary data.</text>
</comment>
<evidence type="ECO:0000256" key="1">
    <source>
        <dbReference type="SAM" id="MobiDB-lite"/>
    </source>
</evidence>
<evidence type="ECO:0000256" key="2">
    <source>
        <dbReference type="SAM" id="Phobius"/>
    </source>
</evidence>
<evidence type="ECO:0000313" key="4">
    <source>
        <dbReference type="EMBL" id="NBE54362.1"/>
    </source>
</evidence>
<evidence type="ECO:0000256" key="3">
    <source>
        <dbReference type="SAM" id="SignalP"/>
    </source>
</evidence>
<keyword evidence="2" id="KW-0472">Membrane</keyword>
<dbReference type="OrthoDB" id="4320232at2"/>
<keyword evidence="2" id="KW-1133">Transmembrane helix</keyword>